<evidence type="ECO:0000313" key="4">
    <source>
        <dbReference type="Proteomes" id="UP000295367"/>
    </source>
</evidence>
<comment type="caution">
    <text evidence="3">The sequence shown here is derived from an EMBL/GenBank/DDBJ whole genome shotgun (WGS) entry which is preliminary data.</text>
</comment>
<feature type="region of interest" description="Disordered" evidence="1">
    <location>
        <begin position="257"/>
        <end position="282"/>
    </location>
</feature>
<feature type="chain" id="PRO_5020735219" description="HEAT repeat protein" evidence="2">
    <location>
        <begin position="26"/>
        <end position="282"/>
    </location>
</feature>
<dbReference type="AlphaFoldDB" id="A0A4V2W354"/>
<proteinExistence type="predicted"/>
<reference evidence="3 4" key="1">
    <citation type="submission" date="2019-03" db="EMBL/GenBank/DDBJ databases">
        <title>Genomic Encyclopedia of Type Strains, Phase IV (KMG-IV): sequencing the most valuable type-strain genomes for metagenomic binning, comparative biology and taxonomic classification.</title>
        <authorList>
            <person name="Goeker M."/>
        </authorList>
    </citation>
    <scope>NUCLEOTIDE SEQUENCE [LARGE SCALE GENOMIC DNA]</scope>
    <source>
        <strain evidence="3 4">DSM 100309</strain>
    </source>
</reference>
<accession>A0A4V2W354</accession>
<keyword evidence="2" id="KW-0732">Signal</keyword>
<keyword evidence="4" id="KW-1185">Reference proteome</keyword>
<dbReference type="Proteomes" id="UP000295367">
    <property type="component" value="Unassembled WGS sequence"/>
</dbReference>
<protein>
    <recommendedName>
        <fullName evidence="5">HEAT repeat protein</fullName>
    </recommendedName>
</protein>
<feature type="region of interest" description="Disordered" evidence="1">
    <location>
        <begin position="25"/>
        <end position="47"/>
    </location>
</feature>
<evidence type="ECO:0000313" key="3">
    <source>
        <dbReference type="EMBL" id="TCV90629.1"/>
    </source>
</evidence>
<name>A0A4V2W354_9PROT</name>
<dbReference type="EMBL" id="SMCO01000001">
    <property type="protein sequence ID" value="TCV90629.1"/>
    <property type="molecule type" value="Genomic_DNA"/>
</dbReference>
<evidence type="ECO:0000256" key="2">
    <source>
        <dbReference type="SAM" id="SignalP"/>
    </source>
</evidence>
<evidence type="ECO:0000256" key="1">
    <source>
        <dbReference type="SAM" id="MobiDB-lite"/>
    </source>
</evidence>
<sequence>MRNMTKLILVLLPVMLLQHRISANATETSAQPPNTQSRPSQQPSITVQELAKRQAPALVGTGEEAKKNALAFIDWAGASTKSQDEIVRKMVAGARENPDIIMAFCDEAFAKQDVDHSRALVALSLIGEARSQAGMECMVKFARQPLPEKGTVVEGEIIERTNLAMLQAKAIDGLAYLRNEKADQFVVEAAAKNPSRIVRAEAIAAYLWNHNYDAKSREILKSVIRKDEVIFLDRLVKQADEPKESFNRKLAVYLKTHPEIMPPGPEKAEPQPKETVGRPPKF</sequence>
<feature type="signal peptide" evidence="2">
    <location>
        <begin position="1"/>
        <end position="25"/>
    </location>
</feature>
<gene>
    <name evidence="3" type="ORF">EDC63_101603</name>
</gene>
<evidence type="ECO:0008006" key="5">
    <source>
        <dbReference type="Google" id="ProtNLM"/>
    </source>
</evidence>
<feature type="compositionally biased region" description="Basic and acidic residues" evidence="1">
    <location>
        <begin position="266"/>
        <end position="276"/>
    </location>
</feature>
<organism evidence="3 4">
    <name type="scientific">Sulfurirhabdus autotrophica</name>
    <dbReference type="NCBI Taxonomy" id="1706046"/>
    <lineage>
        <taxon>Bacteria</taxon>
        <taxon>Pseudomonadati</taxon>
        <taxon>Pseudomonadota</taxon>
        <taxon>Betaproteobacteria</taxon>
        <taxon>Nitrosomonadales</taxon>
        <taxon>Sulfuricellaceae</taxon>
        <taxon>Sulfurirhabdus</taxon>
    </lineage>
</organism>